<dbReference type="EMBL" id="VUMD01000016">
    <property type="protein sequence ID" value="MSS37965.1"/>
    <property type="molecule type" value="Genomic_DNA"/>
</dbReference>
<evidence type="ECO:0000313" key="3">
    <source>
        <dbReference type="EMBL" id="MSS37965.1"/>
    </source>
</evidence>
<dbReference type="SUPFAM" id="SSF53800">
    <property type="entry name" value="Chelatase"/>
    <property type="match status" value="1"/>
</dbReference>
<dbReference type="GO" id="GO:0016852">
    <property type="term" value="F:sirohydrochlorin cobaltochelatase activity"/>
    <property type="evidence" value="ECO:0007669"/>
    <property type="project" value="InterPro"/>
</dbReference>
<name>A0A7X2NN60_9CLOT</name>
<evidence type="ECO:0000313" key="4">
    <source>
        <dbReference type="Proteomes" id="UP000429958"/>
    </source>
</evidence>
<feature type="active site" description="Proton acceptor" evidence="1">
    <location>
        <position position="147"/>
    </location>
</feature>
<evidence type="ECO:0000256" key="2">
    <source>
        <dbReference type="PIRSR" id="PIRSR033579-3"/>
    </source>
</evidence>
<keyword evidence="2" id="KW-0479">Metal-binding</keyword>
<protein>
    <submittedName>
        <fullName evidence="3">Sirohydrochlorin cobaltochelatase</fullName>
    </submittedName>
</protein>
<organism evidence="3 4">
    <name type="scientific">Clostridium porci</name>
    <dbReference type="NCBI Taxonomy" id="2605778"/>
    <lineage>
        <taxon>Bacteria</taxon>
        <taxon>Bacillati</taxon>
        <taxon>Bacillota</taxon>
        <taxon>Clostridia</taxon>
        <taxon>Eubacteriales</taxon>
        <taxon>Clostridiaceae</taxon>
        <taxon>Clostridium</taxon>
    </lineage>
</organism>
<feature type="binding site" evidence="2">
    <location>
        <position position="210"/>
    </location>
    <ligand>
        <name>Co(2+)</name>
        <dbReference type="ChEBI" id="CHEBI:48828"/>
    </ligand>
</feature>
<accession>A0A7X2NN60</accession>
<dbReference type="InterPro" id="IPR010388">
    <property type="entry name" value="Anaerobic_Co-chelatase"/>
</dbReference>
<dbReference type="Proteomes" id="UP000429958">
    <property type="component" value="Unassembled WGS sequence"/>
</dbReference>
<keyword evidence="4" id="KW-1185">Reference proteome</keyword>
<dbReference type="RefSeq" id="WP_154473401.1">
    <property type="nucleotide sequence ID" value="NZ_VUMD01000016.1"/>
</dbReference>
<comment type="caution">
    <text evidence="3">The sequence shown here is derived from an EMBL/GenBank/DDBJ whole genome shotgun (WGS) entry which is preliminary data.</text>
</comment>
<dbReference type="PIRSF" id="PIRSF033579">
    <property type="entry name" value="Anaer_Co_chel"/>
    <property type="match status" value="1"/>
</dbReference>
<dbReference type="Pfam" id="PF06180">
    <property type="entry name" value="CbiK"/>
    <property type="match status" value="1"/>
</dbReference>
<dbReference type="CDD" id="cd03412">
    <property type="entry name" value="CbiK_N"/>
    <property type="match status" value="1"/>
</dbReference>
<dbReference type="AlphaFoldDB" id="A0A7X2NN60"/>
<dbReference type="GO" id="GO:0046872">
    <property type="term" value="F:metal ion binding"/>
    <property type="evidence" value="ECO:0007669"/>
    <property type="project" value="UniProtKB-KW"/>
</dbReference>
<feature type="binding site" evidence="2">
    <location>
        <position position="147"/>
    </location>
    <ligand>
        <name>Co(2+)</name>
        <dbReference type="ChEBI" id="CHEBI:48828"/>
    </ligand>
</feature>
<dbReference type="GO" id="GO:0019251">
    <property type="term" value="P:anaerobic cobalamin biosynthetic process"/>
    <property type="evidence" value="ECO:0007669"/>
    <property type="project" value="InterPro"/>
</dbReference>
<dbReference type="CDD" id="cd03413">
    <property type="entry name" value="CbiK_C"/>
    <property type="match status" value="1"/>
</dbReference>
<reference evidence="3 4" key="1">
    <citation type="submission" date="2019-08" db="EMBL/GenBank/DDBJ databases">
        <title>In-depth cultivation of the pig gut microbiome towards novel bacterial diversity and tailored functional studies.</title>
        <authorList>
            <person name="Wylensek D."/>
            <person name="Hitch T.C.A."/>
            <person name="Clavel T."/>
        </authorList>
    </citation>
    <scope>NUCLEOTIDE SEQUENCE [LARGE SCALE GENOMIC DNA]</scope>
    <source>
        <strain evidence="3 4">WCA-389-WT-23D1</strain>
    </source>
</reference>
<feature type="binding site" evidence="2">
    <location>
        <position position="178"/>
    </location>
    <ligand>
        <name>Co(2+)</name>
        <dbReference type="ChEBI" id="CHEBI:48828"/>
    </ligand>
</feature>
<sequence>MKKKAILAVSFGTSYTETRELTIGAIEKAIGEAFPEYEVFRAFTSQMIIDKLRSRDGLVIDTVREAMEKLVWKGFKEVVVQPTHVMPGEEYDDMMSQVKPFEQQFDSIRYGGPLLGAEQDYLRLRDILISSTQEKLDEHTAMVFMGHGTAHRANIAYHKLGEMFHKAGHSRYFVGTVEAEPDIEASLKAVEGMWVKKVVLQPLMIVAGDHANEDMAGDDENSWKTRFSEKGYQVECIVKGLGEFTEIQEMFVDHVKDALNS</sequence>
<keyword evidence="2" id="KW-0170">Cobalt</keyword>
<proteinExistence type="predicted"/>
<dbReference type="Gene3D" id="3.40.50.1400">
    <property type="match status" value="2"/>
</dbReference>
<gene>
    <name evidence="3" type="ORF">FYJ39_15725</name>
</gene>
<evidence type="ECO:0000256" key="1">
    <source>
        <dbReference type="PIRSR" id="PIRSR033579-1"/>
    </source>
</evidence>